<name>A0A0D7B908_9AGAR</name>
<keyword evidence="2" id="KW-1133">Transmembrane helix</keyword>
<dbReference type="OrthoDB" id="2657661at2759"/>
<dbReference type="AlphaFoldDB" id="A0A0D7B908"/>
<feature type="compositionally biased region" description="Pro residues" evidence="1">
    <location>
        <begin position="111"/>
        <end position="121"/>
    </location>
</feature>
<feature type="region of interest" description="Disordered" evidence="1">
    <location>
        <begin position="79"/>
        <end position="127"/>
    </location>
</feature>
<dbReference type="Proteomes" id="UP000054007">
    <property type="component" value="Unassembled WGS sequence"/>
</dbReference>
<protein>
    <recommendedName>
        <fullName evidence="5">WW domain-containing protein</fullName>
    </recommendedName>
</protein>
<reference evidence="3 4" key="1">
    <citation type="journal article" date="2015" name="Fungal Genet. Biol.">
        <title>Evolution of novel wood decay mechanisms in Agaricales revealed by the genome sequences of Fistulina hepatica and Cylindrobasidium torrendii.</title>
        <authorList>
            <person name="Floudas D."/>
            <person name="Held B.W."/>
            <person name="Riley R."/>
            <person name="Nagy L.G."/>
            <person name="Koehler G."/>
            <person name="Ransdell A.S."/>
            <person name="Younus H."/>
            <person name="Chow J."/>
            <person name="Chiniquy J."/>
            <person name="Lipzen A."/>
            <person name="Tritt A."/>
            <person name="Sun H."/>
            <person name="Haridas S."/>
            <person name="LaButti K."/>
            <person name="Ohm R.A."/>
            <person name="Kues U."/>
            <person name="Blanchette R.A."/>
            <person name="Grigoriev I.V."/>
            <person name="Minto R.E."/>
            <person name="Hibbett D.S."/>
        </authorList>
    </citation>
    <scope>NUCLEOTIDE SEQUENCE [LARGE SCALE GENOMIC DNA]</scope>
    <source>
        <strain evidence="3 4">FP15055 ss-10</strain>
    </source>
</reference>
<sequence length="795" mass="89690">MEPLRWLRSILQCFVRAKDTTLRRLFTILRLLLHWTHRPKPPSDKGISSSNASQSCSPIGNTLVICPSEIPSLTPYATDREASKSVHEIARPTRLDVGPVPRRSRSATPSRPSPMSTPPSPLVMEPSPIGDEHSAFLRPPSMAPSMTSAGTKLNLESFPDLDLSRRTLRHGTPSATSIRSRLGDNHSIAHSALWRQSWQDATPPQASTGTPNAAVSPLPHTHCTPAISERPALALSAQNPAFWPIAPESLMRYDRIEQSLIESAVTEHEIPAFTKDPKLDHGHDEWEAYIHPEGARYYKHKTKAEIITRLLQELEEYANDNAIVIAPTTDLVLDLVRDEVDNVSCDYYFADHHLRSVFWLDAFQADSFYIWSEVKGVTSHAQVAHIIESQYWFHCQLYPTAWPLSIDSVDDLRDMLLYAIGDVITSPLSTAPFKLADLQQILSLANSIRKNVSSGHPTTRPGMTSSLARFMYLFVRQRFIHFHGEPNARLERDKSVYKNHQADIRRTLLITVLSPILFFAPDVHVRSIQKIWVDGIINDAVFGSFIEKLTNEWQEFILFGTVLLNANVAFLAIQSVDEGTANPHRSAAQLASYLSVVTVMGSIIIGLLLVRQNRSKVKESSAEALQFMNSQKHNMLGAETLAIVYSLPYALLMWAVVAFLAAFTLMCILHSSLAVRLIVGIAWGTIGALILWCILISWELIQRNQRWFMLLIPGFLREGWPQWVEVVKPKLKQLPDPWRPWLKSSQERAYLRETLNPRAYAATFQSPAEFQRGGDDRPIIPEFTKNPRLLDDERM</sequence>
<feature type="transmembrane region" description="Helical" evidence="2">
    <location>
        <begin position="588"/>
        <end position="610"/>
    </location>
</feature>
<evidence type="ECO:0000256" key="2">
    <source>
        <dbReference type="SAM" id="Phobius"/>
    </source>
</evidence>
<feature type="transmembrane region" description="Helical" evidence="2">
    <location>
        <begin position="677"/>
        <end position="701"/>
    </location>
</feature>
<feature type="compositionally biased region" description="Basic and acidic residues" evidence="1">
    <location>
        <begin position="79"/>
        <end position="94"/>
    </location>
</feature>
<organism evidence="3 4">
    <name type="scientific">Cylindrobasidium torrendii FP15055 ss-10</name>
    <dbReference type="NCBI Taxonomy" id="1314674"/>
    <lineage>
        <taxon>Eukaryota</taxon>
        <taxon>Fungi</taxon>
        <taxon>Dikarya</taxon>
        <taxon>Basidiomycota</taxon>
        <taxon>Agaricomycotina</taxon>
        <taxon>Agaricomycetes</taxon>
        <taxon>Agaricomycetidae</taxon>
        <taxon>Agaricales</taxon>
        <taxon>Marasmiineae</taxon>
        <taxon>Physalacriaceae</taxon>
        <taxon>Cylindrobasidium</taxon>
    </lineage>
</organism>
<keyword evidence="2" id="KW-0472">Membrane</keyword>
<feature type="transmembrane region" description="Helical" evidence="2">
    <location>
        <begin position="651"/>
        <end position="671"/>
    </location>
</feature>
<feature type="region of interest" description="Disordered" evidence="1">
    <location>
        <begin position="769"/>
        <end position="795"/>
    </location>
</feature>
<evidence type="ECO:0000313" key="4">
    <source>
        <dbReference type="Proteomes" id="UP000054007"/>
    </source>
</evidence>
<keyword evidence="2" id="KW-0812">Transmembrane</keyword>
<evidence type="ECO:0000256" key="1">
    <source>
        <dbReference type="SAM" id="MobiDB-lite"/>
    </source>
</evidence>
<dbReference type="STRING" id="1314674.A0A0D7B908"/>
<dbReference type="EMBL" id="KN880547">
    <property type="protein sequence ID" value="KIY66685.1"/>
    <property type="molecule type" value="Genomic_DNA"/>
</dbReference>
<evidence type="ECO:0000313" key="3">
    <source>
        <dbReference type="EMBL" id="KIY66685.1"/>
    </source>
</evidence>
<keyword evidence="4" id="KW-1185">Reference proteome</keyword>
<accession>A0A0D7B908</accession>
<evidence type="ECO:0008006" key="5">
    <source>
        <dbReference type="Google" id="ProtNLM"/>
    </source>
</evidence>
<gene>
    <name evidence="3" type="ORF">CYLTODRAFT_411681</name>
</gene>
<proteinExistence type="predicted"/>